<dbReference type="Proteomes" id="UP000077927">
    <property type="component" value="Chromosome 2"/>
</dbReference>
<feature type="compositionally biased region" description="Basic and acidic residues" evidence="1">
    <location>
        <begin position="22"/>
        <end position="51"/>
    </location>
</feature>
<reference evidence="2 3" key="1">
    <citation type="submission" date="2015-09" db="EMBL/GenBank/DDBJ databases">
        <authorList>
            <person name="Xu Y."/>
            <person name="Nagy A."/>
            <person name="Liu N.T."/>
            <person name="Nou X."/>
        </authorList>
    </citation>
    <scope>NUCLEOTIDE SEQUENCE [LARGE SCALE GENOMIC DNA]</scope>
    <source>
        <strain evidence="2 3">FC1138</strain>
    </source>
</reference>
<proteinExistence type="predicted"/>
<dbReference type="AlphaFoldDB" id="A0AAC9BM12"/>
<gene>
    <name evidence="2" type="ORF">ACS15_4312</name>
</gene>
<dbReference type="KEGG" id="rin:ACS15_4312"/>
<protein>
    <submittedName>
        <fullName evidence="2">Uncharacterized protein</fullName>
    </submittedName>
</protein>
<sequence length="51" mass="5792">MASLAGCLWVPDDGYNDGRQGGYERDHRGGYEGHRQGGYESDHGDRDREHR</sequence>
<organism evidence="2 3">
    <name type="scientific">Ralstonia insidiosa</name>
    <dbReference type="NCBI Taxonomy" id="190721"/>
    <lineage>
        <taxon>Bacteria</taxon>
        <taxon>Pseudomonadati</taxon>
        <taxon>Pseudomonadota</taxon>
        <taxon>Betaproteobacteria</taxon>
        <taxon>Burkholderiales</taxon>
        <taxon>Burkholderiaceae</taxon>
        <taxon>Ralstonia</taxon>
    </lineage>
</organism>
<evidence type="ECO:0000256" key="1">
    <source>
        <dbReference type="SAM" id="MobiDB-lite"/>
    </source>
</evidence>
<evidence type="ECO:0000313" key="3">
    <source>
        <dbReference type="Proteomes" id="UP000077927"/>
    </source>
</evidence>
<dbReference type="EMBL" id="CP012606">
    <property type="protein sequence ID" value="ANH76482.1"/>
    <property type="molecule type" value="Genomic_DNA"/>
</dbReference>
<name>A0AAC9BM12_9RALS</name>
<evidence type="ECO:0000313" key="2">
    <source>
        <dbReference type="EMBL" id="ANH76482.1"/>
    </source>
</evidence>
<feature type="region of interest" description="Disordered" evidence="1">
    <location>
        <begin position="1"/>
        <end position="51"/>
    </location>
</feature>
<accession>A0AAC9BM12</accession>